<comment type="catalytic activity">
    <reaction evidence="10">
        <text>L-threonyl-[protein] + FAD = FMN-L-threonyl-[protein] + AMP + H(+)</text>
        <dbReference type="Rhea" id="RHEA:36847"/>
        <dbReference type="Rhea" id="RHEA-COMP:11060"/>
        <dbReference type="Rhea" id="RHEA-COMP:11061"/>
        <dbReference type="ChEBI" id="CHEBI:15378"/>
        <dbReference type="ChEBI" id="CHEBI:30013"/>
        <dbReference type="ChEBI" id="CHEBI:57692"/>
        <dbReference type="ChEBI" id="CHEBI:74257"/>
        <dbReference type="ChEBI" id="CHEBI:456215"/>
        <dbReference type="EC" id="2.7.1.180"/>
    </reaction>
</comment>
<evidence type="ECO:0000256" key="9">
    <source>
        <dbReference type="ARBA" id="ARBA00031306"/>
    </source>
</evidence>
<dbReference type="InterPro" id="IPR024932">
    <property type="entry name" value="ApbE"/>
</dbReference>
<sequence length="320" mass="33331">MITSEGFHSIGVMWRITASQDDSLAAACEVAHARLEELDAAASRFRHDSEVTRLAAMAAPAGRTTITAPVSPLLLTLLRDALWAAEATGGLVDPTLGQAMALAGYDTDLAVVQARDTQTPPATAVAHRAPQIPTSPSSLHDLVIDPMAGTVTIAAGTVLDLGATAKAAMADRIAGELAARWPGGFLVDLGGDIAVAGPPPAGGWVISTPETADGEDRLCITTQGVATSGTDRRRWLVDSEERHHLLDPRTGRAIRHTWRQVTCVGASALQANAASTAACVLSEAAVEWLSSRGIPARLVADDGTVTYTPRWPRTADQAAS</sequence>
<gene>
    <name evidence="11" type="ORF">BKA23_2959</name>
</gene>
<evidence type="ECO:0000313" key="12">
    <source>
        <dbReference type="Proteomes" id="UP000318297"/>
    </source>
</evidence>
<evidence type="ECO:0000256" key="7">
    <source>
        <dbReference type="ARBA" id="ARBA00022827"/>
    </source>
</evidence>
<keyword evidence="5" id="KW-0808">Transferase</keyword>
<dbReference type="Gene3D" id="3.10.520.10">
    <property type="entry name" value="ApbE-like domains"/>
    <property type="match status" value="1"/>
</dbReference>
<keyword evidence="6" id="KW-0479">Metal-binding</keyword>
<proteinExistence type="predicted"/>
<keyword evidence="8" id="KW-0460">Magnesium</keyword>
<evidence type="ECO:0000256" key="6">
    <source>
        <dbReference type="ARBA" id="ARBA00022723"/>
    </source>
</evidence>
<dbReference type="PANTHER" id="PTHR30040">
    <property type="entry name" value="THIAMINE BIOSYNTHESIS LIPOPROTEIN APBE"/>
    <property type="match status" value="1"/>
</dbReference>
<dbReference type="GO" id="GO:0016740">
    <property type="term" value="F:transferase activity"/>
    <property type="evidence" value="ECO:0007669"/>
    <property type="project" value="UniProtKB-KW"/>
</dbReference>
<dbReference type="AlphaFoldDB" id="A0A561E0X8"/>
<dbReference type="OrthoDB" id="9778595at2"/>
<dbReference type="RefSeq" id="WP_145229782.1">
    <property type="nucleotide sequence ID" value="NZ_VIVQ01000003.1"/>
</dbReference>
<dbReference type="Pfam" id="PF02424">
    <property type="entry name" value="ApbE"/>
    <property type="match status" value="1"/>
</dbReference>
<reference evidence="11 12" key="1">
    <citation type="submission" date="2019-06" db="EMBL/GenBank/DDBJ databases">
        <title>Sequencing the genomes of 1000 actinobacteria strains.</title>
        <authorList>
            <person name="Klenk H.-P."/>
        </authorList>
    </citation>
    <scope>NUCLEOTIDE SEQUENCE [LARGE SCALE GENOMIC DNA]</scope>
    <source>
        <strain evidence="11 12">DSM 19560</strain>
    </source>
</reference>
<evidence type="ECO:0000256" key="1">
    <source>
        <dbReference type="ARBA" id="ARBA00001946"/>
    </source>
</evidence>
<evidence type="ECO:0000256" key="4">
    <source>
        <dbReference type="ARBA" id="ARBA00022630"/>
    </source>
</evidence>
<comment type="caution">
    <text evidence="11">The sequence shown here is derived from an EMBL/GenBank/DDBJ whole genome shotgun (WGS) entry which is preliminary data.</text>
</comment>
<name>A0A561E0X8_9MICO</name>
<keyword evidence="12" id="KW-1185">Reference proteome</keyword>
<keyword evidence="11" id="KW-0449">Lipoprotein</keyword>
<accession>A0A561E0X8</accession>
<keyword evidence="4" id="KW-0285">Flavoprotein</keyword>
<dbReference type="EC" id="2.7.1.180" evidence="2"/>
<protein>
    <recommendedName>
        <fullName evidence="3">FAD:protein FMN transferase</fullName>
        <ecNumber evidence="2">2.7.1.180</ecNumber>
    </recommendedName>
    <alternativeName>
        <fullName evidence="9">Flavin transferase</fullName>
    </alternativeName>
</protein>
<evidence type="ECO:0000256" key="10">
    <source>
        <dbReference type="ARBA" id="ARBA00048540"/>
    </source>
</evidence>
<dbReference type="GO" id="GO:0046872">
    <property type="term" value="F:metal ion binding"/>
    <property type="evidence" value="ECO:0007669"/>
    <property type="project" value="UniProtKB-KW"/>
</dbReference>
<comment type="cofactor">
    <cofactor evidence="1">
        <name>Mg(2+)</name>
        <dbReference type="ChEBI" id="CHEBI:18420"/>
    </cofactor>
</comment>
<dbReference type="InterPro" id="IPR003374">
    <property type="entry name" value="ApbE-like_sf"/>
</dbReference>
<keyword evidence="7" id="KW-0274">FAD</keyword>
<evidence type="ECO:0000256" key="3">
    <source>
        <dbReference type="ARBA" id="ARBA00016337"/>
    </source>
</evidence>
<dbReference type="PANTHER" id="PTHR30040:SF2">
    <property type="entry name" value="FAD:PROTEIN FMN TRANSFERASE"/>
    <property type="match status" value="1"/>
</dbReference>
<evidence type="ECO:0000256" key="8">
    <source>
        <dbReference type="ARBA" id="ARBA00022842"/>
    </source>
</evidence>
<evidence type="ECO:0000256" key="5">
    <source>
        <dbReference type="ARBA" id="ARBA00022679"/>
    </source>
</evidence>
<evidence type="ECO:0000256" key="2">
    <source>
        <dbReference type="ARBA" id="ARBA00011955"/>
    </source>
</evidence>
<dbReference type="EMBL" id="VIVQ01000003">
    <property type="protein sequence ID" value="TWE09259.1"/>
    <property type="molecule type" value="Genomic_DNA"/>
</dbReference>
<evidence type="ECO:0000313" key="11">
    <source>
        <dbReference type="EMBL" id="TWE09259.1"/>
    </source>
</evidence>
<dbReference type="SUPFAM" id="SSF143631">
    <property type="entry name" value="ApbE-like"/>
    <property type="match status" value="1"/>
</dbReference>
<organism evidence="11 12">
    <name type="scientific">Rudaeicoccus suwonensis</name>
    <dbReference type="NCBI Taxonomy" id="657409"/>
    <lineage>
        <taxon>Bacteria</taxon>
        <taxon>Bacillati</taxon>
        <taxon>Actinomycetota</taxon>
        <taxon>Actinomycetes</taxon>
        <taxon>Micrococcales</taxon>
        <taxon>Dermacoccaceae</taxon>
        <taxon>Rudaeicoccus</taxon>
    </lineage>
</organism>
<dbReference type="Proteomes" id="UP000318297">
    <property type="component" value="Unassembled WGS sequence"/>
</dbReference>